<dbReference type="PANTHER" id="PTHR18964">
    <property type="entry name" value="ROK (REPRESSOR, ORF, KINASE) FAMILY"/>
    <property type="match status" value="1"/>
</dbReference>
<keyword evidence="3" id="KW-1185">Reference proteome</keyword>
<dbReference type="Pfam" id="PF00480">
    <property type="entry name" value="ROK"/>
    <property type="match status" value="1"/>
</dbReference>
<organism evidence="2 3">
    <name type="scientific">Spirosoma flavum</name>
    <dbReference type="NCBI Taxonomy" id="2048557"/>
    <lineage>
        <taxon>Bacteria</taxon>
        <taxon>Pseudomonadati</taxon>
        <taxon>Bacteroidota</taxon>
        <taxon>Cytophagia</taxon>
        <taxon>Cytophagales</taxon>
        <taxon>Cytophagaceae</taxon>
        <taxon>Spirosoma</taxon>
    </lineage>
</organism>
<dbReference type="InterPro" id="IPR000600">
    <property type="entry name" value="ROK"/>
</dbReference>
<accession>A0ABW6AL48</accession>
<gene>
    <name evidence="2" type="ORF">ACFS25_13340</name>
</gene>
<comment type="similarity">
    <text evidence="1">Belongs to the ROK (NagC/XylR) family.</text>
</comment>
<proteinExistence type="inferred from homology"/>
<evidence type="ECO:0000313" key="2">
    <source>
        <dbReference type="EMBL" id="MFD2934774.1"/>
    </source>
</evidence>
<dbReference type="EMBL" id="JBHUOM010000006">
    <property type="protein sequence ID" value="MFD2934774.1"/>
    <property type="molecule type" value="Genomic_DNA"/>
</dbReference>
<dbReference type="RefSeq" id="WP_381501412.1">
    <property type="nucleotide sequence ID" value="NZ_JBHUOM010000006.1"/>
</dbReference>
<protein>
    <submittedName>
        <fullName evidence="2">ROK family protein</fullName>
    </submittedName>
</protein>
<dbReference type="Proteomes" id="UP001597512">
    <property type="component" value="Unassembled WGS sequence"/>
</dbReference>
<dbReference type="Gene3D" id="3.30.420.40">
    <property type="match status" value="2"/>
</dbReference>
<evidence type="ECO:0000313" key="3">
    <source>
        <dbReference type="Proteomes" id="UP001597512"/>
    </source>
</evidence>
<comment type="caution">
    <text evidence="2">The sequence shown here is derived from an EMBL/GenBank/DDBJ whole genome shotgun (WGS) entry which is preliminary data.</text>
</comment>
<sequence>MKTLAIGIDIGGTRTKIGLVNLSSGQSECNPVESILVAPTETKDRDRFLRTIGEAISQLKAKAAAEKAVLAGVGIGVPGFVFADGTVDSTYGSLEFMEDYPLAAHIQQQHDLPCLLDNDARVVALGEAIYGHGRGRSVGRIPGVPVSRVLVLTLGTGLGIGFTVDGKLDGQLPFAHMGGHMTIATNDFVCYCGKTGCLESLVSSAGVIQIASRTGWIQKYPGLPLTAETIFNQKKAGNFDAEVIVKEYCGYLKTGIDNYVNLYAPDMIVLGGGIAKGLKSELSRLHNPVLLNAYKAYKTTILLSELEEQAGILGSAALFNERKRG</sequence>
<evidence type="ECO:0000256" key="1">
    <source>
        <dbReference type="ARBA" id="ARBA00006479"/>
    </source>
</evidence>
<reference evidence="3" key="1">
    <citation type="journal article" date="2019" name="Int. J. Syst. Evol. Microbiol.">
        <title>The Global Catalogue of Microorganisms (GCM) 10K type strain sequencing project: providing services to taxonomists for standard genome sequencing and annotation.</title>
        <authorList>
            <consortium name="The Broad Institute Genomics Platform"/>
            <consortium name="The Broad Institute Genome Sequencing Center for Infectious Disease"/>
            <person name="Wu L."/>
            <person name="Ma J."/>
        </authorList>
    </citation>
    <scope>NUCLEOTIDE SEQUENCE [LARGE SCALE GENOMIC DNA]</scope>
    <source>
        <strain evidence="3">KCTC 52490</strain>
    </source>
</reference>
<name>A0ABW6AL48_9BACT</name>
<dbReference type="SUPFAM" id="SSF53067">
    <property type="entry name" value="Actin-like ATPase domain"/>
    <property type="match status" value="1"/>
</dbReference>
<dbReference type="PANTHER" id="PTHR18964:SF149">
    <property type="entry name" value="BIFUNCTIONAL UDP-N-ACETYLGLUCOSAMINE 2-EPIMERASE_N-ACETYLMANNOSAMINE KINASE"/>
    <property type="match status" value="1"/>
</dbReference>
<dbReference type="InterPro" id="IPR043129">
    <property type="entry name" value="ATPase_NBD"/>
</dbReference>